<evidence type="ECO:0000256" key="9">
    <source>
        <dbReference type="ARBA" id="ARBA00030757"/>
    </source>
</evidence>
<evidence type="ECO:0000256" key="5">
    <source>
        <dbReference type="ARBA" id="ARBA00022490"/>
    </source>
</evidence>
<reference evidence="12 13" key="1">
    <citation type="submission" date="2024-06" db="EMBL/GenBank/DDBJ databases">
        <title>The Natural Products Discovery Center: Release of the First 8490 Sequenced Strains for Exploring Actinobacteria Biosynthetic Diversity.</title>
        <authorList>
            <person name="Kalkreuter E."/>
            <person name="Kautsar S.A."/>
            <person name="Yang D."/>
            <person name="Bader C.D."/>
            <person name="Teijaro C.N."/>
            <person name="Fluegel L."/>
            <person name="Davis C.M."/>
            <person name="Simpson J.R."/>
            <person name="Lauterbach L."/>
            <person name="Steele A.D."/>
            <person name="Gui C."/>
            <person name="Meng S."/>
            <person name="Li G."/>
            <person name="Viehrig K."/>
            <person name="Ye F."/>
            <person name="Su P."/>
            <person name="Kiefer A.F."/>
            <person name="Nichols A."/>
            <person name="Cepeda A.J."/>
            <person name="Yan W."/>
            <person name="Fan B."/>
            <person name="Jiang Y."/>
            <person name="Adhikari A."/>
            <person name="Zheng C.-J."/>
            <person name="Schuster L."/>
            <person name="Cowan T.M."/>
            <person name="Smanski M.J."/>
            <person name="Chevrette M.G."/>
            <person name="De Carvalho L.P.S."/>
            <person name="Shen B."/>
        </authorList>
    </citation>
    <scope>NUCLEOTIDE SEQUENCE [LARGE SCALE GENOMIC DNA]</scope>
    <source>
        <strain evidence="12 13">NPDC052347</strain>
    </source>
</reference>
<dbReference type="InterPro" id="IPR000682">
    <property type="entry name" value="PCMT"/>
</dbReference>
<dbReference type="PANTHER" id="PTHR11579:SF0">
    <property type="entry name" value="PROTEIN-L-ISOASPARTATE(D-ASPARTATE) O-METHYLTRANSFERASE"/>
    <property type="match status" value="1"/>
</dbReference>
<evidence type="ECO:0000313" key="12">
    <source>
        <dbReference type="EMBL" id="MEV5509531.1"/>
    </source>
</evidence>
<organism evidence="12 13">
    <name type="scientific">Streptomyces orinoci</name>
    <name type="common">Streptoverticillium orinoci</name>
    <dbReference type="NCBI Taxonomy" id="67339"/>
    <lineage>
        <taxon>Bacteria</taxon>
        <taxon>Bacillati</taxon>
        <taxon>Actinomycetota</taxon>
        <taxon>Actinomycetes</taxon>
        <taxon>Kitasatosporales</taxon>
        <taxon>Streptomycetaceae</taxon>
        <taxon>Streptomyces</taxon>
    </lineage>
</organism>
<evidence type="ECO:0000256" key="8">
    <source>
        <dbReference type="ARBA" id="ARBA00022691"/>
    </source>
</evidence>
<keyword evidence="5" id="KW-0963">Cytoplasm</keyword>
<sequence>MTLPSEQDGRAGDELARSLLDSGALTPEWAETFRAVPRALFLPDLVWSYDMATGRSVPVSRAEDPQAWERSAYANVPLVTQWDDGRHTGVEPGAVPTSSASMPSVVAAMLRDLDMTEGMRVLEIGTGTGWNAGLLAHRLGGSGVVSVEIDPSVTKQARDALKRAGLSPEVVNVDGRHGWPEGAPYDRVIATVGVRAIPPAWLEQTRPGGIILAPWGTHHSDQDALVRLTMADDGSARGPFLRMVEFMKLRAQRLDWNRFARHIPEFPGDADVSSTRVTLAELGDRYESVRFVIGLCVSDCAHVVNRSDEESGKAWFFDLASRSWAAVEFHSGKPDATVYQSGSRSLWDEVERALRWWTDHGEPSLDRFGVTVRPDGSVHPWFEAPENGLTIG</sequence>
<evidence type="ECO:0000256" key="11">
    <source>
        <dbReference type="ARBA" id="ARBA00031350"/>
    </source>
</evidence>
<evidence type="ECO:0000256" key="1">
    <source>
        <dbReference type="ARBA" id="ARBA00004496"/>
    </source>
</evidence>
<dbReference type="Gene3D" id="3.40.50.150">
    <property type="entry name" value="Vaccinia Virus protein VP39"/>
    <property type="match status" value="1"/>
</dbReference>
<dbReference type="CDD" id="cd02440">
    <property type="entry name" value="AdoMet_MTases"/>
    <property type="match status" value="1"/>
</dbReference>
<dbReference type="GO" id="GO:0032259">
    <property type="term" value="P:methylation"/>
    <property type="evidence" value="ECO:0007669"/>
    <property type="project" value="UniProtKB-KW"/>
</dbReference>
<evidence type="ECO:0000256" key="4">
    <source>
        <dbReference type="ARBA" id="ARBA00013346"/>
    </source>
</evidence>
<keyword evidence="8" id="KW-0949">S-adenosyl-L-methionine</keyword>
<accession>A0ABV3K302</accession>
<comment type="subcellular location">
    <subcellularLocation>
        <location evidence="1">Cytoplasm</location>
    </subcellularLocation>
</comment>
<dbReference type="GO" id="GO:0008168">
    <property type="term" value="F:methyltransferase activity"/>
    <property type="evidence" value="ECO:0007669"/>
    <property type="project" value="UniProtKB-KW"/>
</dbReference>
<dbReference type="EC" id="2.1.1.77" evidence="3"/>
<protein>
    <recommendedName>
        <fullName evidence="4">Protein-L-isoaspartate O-methyltransferase</fullName>
        <ecNumber evidence="3">2.1.1.77</ecNumber>
    </recommendedName>
    <alternativeName>
        <fullName evidence="11">L-isoaspartyl protein carboxyl methyltransferase</fullName>
    </alternativeName>
    <alternativeName>
        <fullName evidence="9">Protein L-isoaspartyl methyltransferase</fullName>
    </alternativeName>
    <alternativeName>
        <fullName evidence="10">Protein-beta-aspartate methyltransferase</fullName>
    </alternativeName>
</protein>
<gene>
    <name evidence="12" type="ORF">AB0L16_24360</name>
</gene>
<comment type="similarity">
    <text evidence="2">Belongs to the methyltransferase superfamily. L-isoaspartyl/D-aspartyl protein methyltransferase family.</text>
</comment>
<keyword evidence="13" id="KW-1185">Reference proteome</keyword>
<evidence type="ECO:0000313" key="13">
    <source>
        <dbReference type="Proteomes" id="UP001552594"/>
    </source>
</evidence>
<dbReference type="Proteomes" id="UP001552594">
    <property type="component" value="Unassembled WGS sequence"/>
</dbReference>
<keyword evidence="7" id="KW-0808">Transferase</keyword>
<proteinExistence type="inferred from homology"/>
<evidence type="ECO:0000256" key="2">
    <source>
        <dbReference type="ARBA" id="ARBA00005369"/>
    </source>
</evidence>
<evidence type="ECO:0000256" key="7">
    <source>
        <dbReference type="ARBA" id="ARBA00022679"/>
    </source>
</evidence>
<name>A0ABV3K302_STRON</name>
<evidence type="ECO:0000256" key="3">
    <source>
        <dbReference type="ARBA" id="ARBA00011890"/>
    </source>
</evidence>
<keyword evidence="6 12" id="KW-0489">Methyltransferase</keyword>
<dbReference type="SUPFAM" id="SSF53335">
    <property type="entry name" value="S-adenosyl-L-methionine-dependent methyltransferases"/>
    <property type="match status" value="1"/>
</dbReference>
<comment type="caution">
    <text evidence="12">The sequence shown here is derived from an EMBL/GenBank/DDBJ whole genome shotgun (WGS) entry which is preliminary data.</text>
</comment>
<dbReference type="RefSeq" id="WP_109281479.1">
    <property type="nucleotide sequence ID" value="NZ_JBFAUK010000022.1"/>
</dbReference>
<dbReference type="Pfam" id="PF01135">
    <property type="entry name" value="PCMT"/>
    <property type="match status" value="1"/>
</dbReference>
<evidence type="ECO:0000256" key="6">
    <source>
        <dbReference type="ARBA" id="ARBA00022603"/>
    </source>
</evidence>
<dbReference type="EMBL" id="JBFAUK010000022">
    <property type="protein sequence ID" value="MEV5509531.1"/>
    <property type="molecule type" value="Genomic_DNA"/>
</dbReference>
<dbReference type="InterPro" id="IPR029063">
    <property type="entry name" value="SAM-dependent_MTases_sf"/>
</dbReference>
<evidence type="ECO:0000256" key="10">
    <source>
        <dbReference type="ARBA" id="ARBA00031323"/>
    </source>
</evidence>
<dbReference type="PANTHER" id="PTHR11579">
    <property type="entry name" value="PROTEIN-L-ISOASPARTATE O-METHYLTRANSFERASE"/>
    <property type="match status" value="1"/>
</dbReference>